<evidence type="ECO:0008006" key="4">
    <source>
        <dbReference type="Google" id="ProtNLM"/>
    </source>
</evidence>
<protein>
    <recommendedName>
        <fullName evidence="4">F-box domain-containing protein</fullName>
    </recommendedName>
</protein>
<evidence type="ECO:0000256" key="1">
    <source>
        <dbReference type="SAM" id="MobiDB-lite"/>
    </source>
</evidence>
<dbReference type="SUPFAM" id="SSF52047">
    <property type="entry name" value="RNI-like"/>
    <property type="match status" value="1"/>
</dbReference>
<sequence length="283" mass="33382">MPARKEQREPWPNLKALYLREEDDDWLRRLSRFEELQVLSLRFASGIPAINRGAIEEIAKCQHLRAIELGLHELDDVEVLLNIARCPPLRKFSVPFFVQQEMEEDLLLGLLRALSYLEFFELGLKFRMDGAILHELACRCPRLTVLELHQTRLCLTLAQIENICRFPQLKVMRVKRLRFKNSRRLIQRRKVKITATEWRRIYPKLQNMPCPADIYSLQTVRDDSNEESEYTASVSSDDEESPREPGVDFNDYASDWFTLQTKLWRALGYGEDLNSPDRIPYIW</sequence>
<dbReference type="EMBL" id="ML732207">
    <property type="protein sequence ID" value="KAB8074581.1"/>
    <property type="molecule type" value="Genomic_DNA"/>
</dbReference>
<reference evidence="2 3" key="1">
    <citation type="submission" date="2019-04" db="EMBL/GenBank/DDBJ databases">
        <title>Friends and foes A comparative genomics study of 23 Aspergillus species from section Flavi.</title>
        <authorList>
            <consortium name="DOE Joint Genome Institute"/>
            <person name="Kjaerbolling I."/>
            <person name="Vesth T."/>
            <person name="Frisvad J.C."/>
            <person name="Nybo J.L."/>
            <person name="Theobald S."/>
            <person name="Kildgaard S."/>
            <person name="Isbrandt T."/>
            <person name="Kuo A."/>
            <person name="Sato A."/>
            <person name="Lyhne E.K."/>
            <person name="Kogle M.E."/>
            <person name="Wiebenga A."/>
            <person name="Kun R.S."/>
            <person name="Lubbers R.J."/>
            <person name="Makela M.R."/>
            <person name="Barry K."/>
            <person name="Chovatia M."/>
            <person name="Clum A."/>
            <person name="Daum C."/>
            <person name="Haridas S."/>
            <person name="He G."/>
            <person name="LaButti K."/>
            <person name="Lipzen A."/>
            <person name="Mondo S."/>
            <person name="Riley R."/>
            <person name="Salamov A."/>
            <person name="Simmons B.A."/>
            <person name="Magnuson J.K."/>
            <person name="Henrissat B."/>
            <person name="Mortensen U.H."/>
            <person name="Larsen T.O."/>
            <person name="Devries R.P."/>
            <person name="Grigoriev I.V."/>
            <person name="Machida M."/>
            <person name="Baker S.E."/>
            <person name="Andersen M.R."/>
        </authorList>
    </citation>
    <scope>NUCLEOTIDE SEQUENCE [LARGE SCALE GENOMIC DNA]</scope>
    <source>
        <strain evidence="2 3">CBS 151.66</strain>
    </source>
</reference>
<evidence type="ECO:0000313" key="2">
    <source>
        <dbReference type="EMBL" id="KAB8074581.1"/>
    </source>
</evidence>
<dbReference type="Gene3D" id="3.80.10.10">
    <property type="entry name" value="Ribonuclease Inhibitor"/>
    <property type="match status" value="1"/>
</dbReference>
<gene>
    <name evidence="2" type="ORF">BDV29DRAFT_156464</name>
</gene>
<proteinExistence type="predicted"/>
<name>A0A5N5X1F9_9EURO</name>
<dbReference type="InterPro" id="IPR032675">
    <property type="entry name" value="LRR_dom_sf"/>
</dbReference>
<keyword evidence="3" id="KW-1185">Reference proteome</keyword>
<feature type="region of interest" description="Disordered" evidence="1">
    <location>
        <begin position="226"/>
        <end position="245"/>
    </location>
</feature>
<dbReference type="AlphaFoldDB" id="A0A5N5X1F9"/>
<dbReference type="Proteomes" id="UP000326565">
    <property type="component" value="Unassembled WGS sequence"/>
</dbReference>
<dbReference type="OrthoDB" id="5426109at2759"/>
<organism evidence="2 3">
    <name type="scientific">Aspergillus leporis</name>
    <dbReference type="NCBI Taxonomy" id="41062"/>
    <lineage>
        <taxon>Eukaryota</taxon>
        <taxon>Fungi</taxon>
        <taxon>Dikarya</taxon>
        <taxon>Ascomycota</taxon>
        <taxon>Pezizomycotina</taxon>
        <taxon>Eurotiomycetes</taxon>
        <taxon>Eurotiomycetidae</taxon>
        <taxon>Eurotiales</taxon>
        <taxon>Aspergillaceae</taxon>
        <taxon>Aspergillus</taxon>
        <taxon>Aspergillus subgen. Circumdati</taxon>
    </lineage>
</organism>
<accession>A0A5N5X1F9</accession>
<evidence type="ECO:0000313" key="3">
    <source>
        <dbReference type="Proteomes" id="UP000326565"/>
    </source>
</evidence>